<keyword evidence="1" id="KW-1133">Transmembrane helix</keyword>
<feature type="transmembrane region" description="Helical" evidence="1">
    <location>
        <begin position="162"/>
        <end position="184"/>
    </location>
</feature>
<keyword evidence="3" id="KW-1185">Reference proteome</keyword>
<dbReference type="AlphaFoldDB" id="A0A812D0P9"/>
<gene>
    <name evidence="2" type="ORF">SPHA_45296</name>
</gene>
<reference evidence="2" key="1">
    <citation type="submission" date="2021-01" db="EMBL/GenBank/DDBJ databases">
        <authorList>
            <person name="Li R."/>
            <person name="Bekaert M."/>
        </authorList>
    </citation>
    <scope>NUCLEOTIDE SEQUENCE</scope>
    <source>
        <strain evidence="2">Farmed</strain>
    </source>
</reference>
<accession>A0A812D0P9</accession>
<comment type="caution">
    <text evidence="2">The sequence shown here is derived from an EMBL/GenBank/DDBJ whole genome shotgun (WGS) entry which is preliminary data.</text>
</comment>
<evidence type="ECO:0000313" key="3">
    <source>
        <dbReference type="Proteomes" id="UP000597762"/>
    </source>
</evidence>
<proteinExistence type="predicted"/>
<sequence length="261" mass="30432">MTTLSVCMSLKKNFYFFGVISLSLPNRTNVEERRKIMRSNPTSPEKQHLDSYFLPRRTLISLALVERLKYALIVYMLINLFSLPFFFFLLHFFFFFSVSLARLISISFLFLLSVFSLFLFSLSFPRLFNQYISFLAFVSFFSFFSLSLSLSLIPLARSVNVSLSFFCSVFFSLTIYLNGFSYFLHFQKPCRFFMFLPISPEINSIFSSSCLSVLIYCACALTLFTSVYFPGSLYFSFQARYTWSFLSIQLLVFLLIFDGST</sequence>
<protein>
    <submittedName>
        <fullName evidence="2">Uncharacterized protein</fullName>
    </submittedName>
</protein>
<dbReference type="Proteomes" id="UP000597762">
    <property type="component" value="Unassembled WGS sequence"/>
</dbReference>
<evidence type="ECO:0000313" key="2">
    <source>
        <dbReference type="EMBL" id="CAE1285299.1"/>
    </source>
</evidence>
<feature type="transmembrane region" description="Helical" evidence="1">
    <location>
        <begin position="241"/>
        <end position="257"/>
    </location>
</feature>
<dbReference type="EMBL" id="CAHIKZ030002334">
    <property type="protein sequence ID" value="CAE1285299.1"/>
    <property type="molecule type" value="Genomic_DNA"/>
</dbReference>
<keyword evidence="1" id="KW-0812">Transmembrane</keyword>
<feature type="transmembrane region" description="Helical" evidence="1">
    <location>
        <begin position="70"/>
        <end position="94"/>
    </location>
</feature>
<keyword evidence="1" id="KW-0472">Membrane</keyword>
<organism evidence="2 3">
    <name type="scientific">Acanthosepion pharaonis</name>
    <name type="common">Pharaoh cuttlefish</name>
    <name type="synonym">Sepia pharaonis</name>
    <dbReference type="NCBI Taxonomy" id="158019"/>
    <lineage>
        <taxon>Eukaryota</taxon>
        <taxon>Metazoa</taxon>
        <taxon>Spiralia</taxon>
        <taxon>Lophotrochozoa</taxon>
        <taxon>Mollusca</taxon>
        <taxon>Cephalopoda</taxon>
        <taxon>Coleoidea</taxon>
        <taxon>Decapodiformes</taxon>
        <taxon>Sepiida</taxon>
        <taxon>Sepiina</taxon>
        <taxon>Sepiidae</taxon>
        <taxon>Acanthosepion</taxon>
    </lineage>
</organism>
<name>A0A812D0P9_ACAPH</name>
<feature type="transmembrane region" description="Helical" evidence="1">
    <location>
        <begin position="205"/>
        <end position="229"/>
    </location>
</feature>
<feature type="transmembrane region" description="Helical" evidence="1">
    <location>
        <begin position="134"/>
        <end position="156"/>
    </location>
</feature>
<feature type="transmembrane region" description="Helical" evidence="1">
    <location>
        <begin position="100"/>
        <end position="122"/>
    </location>
</feature>
<evidence type="ECO:0000256" key="1">
    <source>
        <dbReference type="SAM" id="Phobius"/>
    </source>
</evidence>